<gene>
    <name evidence="2" type="ORF">BA195_13980</name>
</gene>
<feature type="transmembrane region" description="Helical" evidence="1">
    <location>
        <begin position="45"/>
        <end position="62"/>
    </location>
</feature>
<evidence type="ECO:0000313" key="2">
    <source>
        <dbReference type="EMBL" id="OCK42394.1"/>
    </source>
</evidence>
<dbReference type="AlphaFoldDB" id="A0A1B9XXW7"/>
<dbReference type="Proteomes" id="UP000093186">
    <property type="component" value="Unassembled WGS sequence"/>
</dbReference>
<reference evidence="2 3" key="1">
    <citation type="submission" date="2016-06" db="EMBL/GenBank/DDBJ databases">
        <title>Draft Genome Sequence of Tenacibaculum soleae UCD-KL19.</title>
        <authorList>
            <person name="Eisen J.A."/>
            <person name="Coil D.A."/>
            <person name="Lujan K.M."/>
        </authorList>
    </citation>
    <scope>NUCLEOTIDE SEQUENCE [LARGE SCALE GENOMIC DNA]</scope>
    <source>
        <strain evidence="2 3">UCD-KL19</strain>
    </source>
</reference>
<keyword evidence="1" id="KW-0472">Membrane</keyword>
<name>A0A1B9XXW7_9FLAO</name>
<keyword evidence="1" id="KW-0812">Transmembrane</keyword>
<comment type="caution">
    <text evidence="2">The sequence shown here is derived from an EMBL/GenBank/DDBJ whole genome shotgun (WGS) entry which is preliminary data.</text>
</comment>
<protein>
    <submittedName>
        <fullName evidence="2">Uncharacterized protein</fullName>
    </submittedName>
</protein>
<feature type="transmembrane region" description="Helical" evidence="1">
    <location>
        <begin position="21"/>
        <end position="39"/>
    </location>
</feature>
<sequence>MKILFENYITKIDTNRLIKHIFINAIISALIFSLFISILTWTKPNINRILIFILIFVILKLFQSLKHNYRNHLERISLDNENGKIIINHIRPSKKRTETVMNFKEIKISNIKYLPASWFSLENYFWISDSHSKIKISTAGHENKEININEIHAELNNIQQRV</sequence>
<keyword evidence="1" id="KW-1133">Transmembrane helix</keyword>
<evidence type="ECO:0000313" key="3">
    <source>
        <dbReference type="Proteomes" id="UP000093186"/>
    </source>
</evidence>
<accession>A0A1B9XXW7</accession>
<evidence type="ECO:0000256" key="1">
    <source>
        <dbReference type="SAM" id="Phobius"/>
    </source>
</evidence>
<dbReference type="EMBL" id="MAKX01000014">
    <property type="protein sequence ID" value="OCK42394.1"/>
    <property type="molecule type" value="Genomic_DNA"/>
</dbReference>
<keyword evidence="3" id="KW-1185">Reference proteome</keyword>
<proteinExistence type="predicted"/>
<organism evidence="2 3">
    <name type="scientific">Tenacibaculum soleae</name>
    <dbReference type="NCBI Taxonomy" id="447689"/>
    <lineage>
        <taxon>Bacteria</taxon>
        <taxon>Pseudomonadati</taxon>
        <taxon>Bacteroidota</taxon>
        <taxon>Flavobacteriia</taxon>
        <taxon>Flavobacteriales</taxon>
        <taxon>Flavobacteriaceae</taxon>
        <taxon>Tenacibaculum</taxon>
    </lineage>
</organism>